<dbReference type="EMBL" id="NAFI01000187">
    <property type="protein sequence ID" value="OSJ03243.1"/>
    <property type="molecule type" value="Genomic_DNA"/>
</dbReference>
<dbReference type="Pfam" id="PF11821">
    <property type="entry name" value="ActD"/>
    <property type="match status" value="1"/>
</dbReference>
<reference evidence="2 3" key="1">
    <citation type="submission" date="2017-03" db="EMBL/GenBank/DDBJ databases">
        <title>Whole genome sequences of fourteen strains of Bradyrhizobium canariense and one strain of Bradyrhizobium japonicum isolated from Lupinus (Papilionoideae: Genisteae) species in Algeria.</title>
        <authorList>
            <person name="Crovadore J."/>
            <person name="Chekireb D."/>
            <person name="Brachmann A."/>
            <person name="Chablais R."/>
            <person name="Cochard B."/>
            <person name="Lefort F."/>
        </authorList>
    </citation>
    <scope>NUCLEOTIDE SEQUENCE [LARGE SCALE GENOMIC DNA]</scope>
    <source>
        <strain evidence="2 3">UBMA195</strain>
    </source>
</reference>
<keyword evidence="1" id="KW-1133">Transmembrane helix</keyword>
<dbReference type="PANTHER" id="PTHR40394">
    <property type="entry name" value="LIPOPROTEIN-RELATED"/>
    <property type="match status" value="1"/>
</dbReference>
<feature type="transmembrane region" description="Helical" evidence="1">
    <location>
        <begin position="93"/>
        <end position="117"/>
    </location>
</feature>
<dbReference type="Proteomes" id="UP000193553">
    <property type="component" value="Unassembled WGS sequence"/>
</dbReference>
<keyword evidence="1" id="KW-0472">Membrane</keyword>
<proteinExistence type="predicted"/>
<dbReference type="RefSeq" id="WP_085361801.1">
    <property type="nucleotide sequence ID" value="NZ_NAFC01000177.1"/>
</dbReference>
<dbReference type="InterPro" id="IPR021776">
    <property type="entry name" value="ActD"/>
</dbReference>
<accession>A0A1X3FF69</accession>
<feature type="transmembrane region" description="Helical" evidence="1">
    <location>
        <begin position="54"/>
        <end position="73"/>
    </location>
</feature>
<evidence type="ECO:0000313" key="3">
    <source>
        <dbReference type="Proteomes" id="UP000193553"/>
    </source>
</evidence>
<comment type="caution">
    <text evidence="2">The sequence shown here is derived from an EMBL/GenBank/DDBJ whole genome shotgun (WGS) entry which is preliminary data.</text>
</comment>
<sequence length="172" mass="18479">MTAKLVAEFLDGEALKAALQRVRTAGHAALEAFAPYPIEGLAEQLGQGRSAIRGVMLAGGLGAAAFAFALQWYSAVIDYPINSGGRPLNSWQVFLLVPFEVGVLAAALAGVITFLWSCRLPRLHDEMFEIPGFERATQDRYFLLAASDGDPNELRTVLRDAGAVAVTELRTS</sequence>
<keyword evidence="1" id="KW-0812">Transmembrane</keyword>
<dbReference type="AlphaFoldDB" id="A0A1X3FF69"/>
<evidence type="ECO:0000313" key="2">
    <source>
        <dbReference type="EMBL" id="OSJ03243.1"/>
    </source>
</evidence>
<evidence type="ECO:0000256" key="1">
    <source>
        <dbReference type="SAM" id="Phobius"/>
    </source>
</evidence>
<gene>
    <name evidence="2" type="ORF">BSZ18_32450</name>
</gene>
<dbReference type="PANTHER" id="PTHR40394:SF2">
    <property type="entry name" value="QUINOL:CYTOCHROME C OXIDOREDUCTASE MEMBRANE PROTEIN"/>
    <property type="match status" value="1"/>
</dbReference>
<protein>
    <submittedName>
        <fullName evidence="2">ABC transporter permease</fullName>
    </submittedName>
</protein>
<name>A0A1X3FF69_9BRAD</name>
<organism evidence="2 3">
    <name type="scientific">Bradyrhizobium canariense</name>
    <dbReference type="NCBI Taxonomy" id="255045"/>
    <lineage>
        <taxon>Bacteria</taxon>
        <taxon>Pseudomonadati</taxon>
        <taxon>Pseudomonadota</taxon>
        <taxon>Alphaproteobacteria</taxon>
        <taxon>Hyphomicrobiales</taxon>
        <taxon>Nitrobacteraceae</taxon>
        <taxon>Bradyrhizobium</taxon>
    </lineage>
</organism>
<dbReference type="OrthoDB" id="9792475at2"/>